<dbReference type="InterPro" id="IPR036890">
    <property type="entry name" value="HATPase_C_sf"/>
</dbReference>
<dbReference type="EMBL" id="JACVDC010000005">
    <property type="protein sequence ID" value="MBC9795021.1"/>
    <property type="molecule type" value="Genomic_DNA"/>
</dbReference>
<keyword evidence="3" id="KW-0808">Transferase</keyword>
<dbReference type="GO" id="GO:0000155">
    <property type="term" value="F:phosphorelay sensor kinase activity"/>
    <property type="evidence" value="ECO:0007669"/>
    <property type="project" value="InterPro"/>
</dbReference>
<name>A0A926JPT6_9FLAO</name>
<keyword evidence="1" id="KW-0812">Transmembrane</keyword>
<feature type="domain" description="Signal transduction histidine kinase internal region" evidence="2">
    <location>
        <begin position="108"/>
        <end position="185"/>
    </location>
</feature>
<dbReference type="Proteomes" id="UP000653730">
    <property type="component" value="Unassembled WGS sequence"/>
</dbReference>
<keyword evidence="1" id="KW-1133">Transmembrane helix</keyword>
<dbReference type="InterPro" id="IPR010559">
    <property type="entry name" value="Sig_transdc_His_kin_internal"/>
</dbReference>
<comment type="caution">
    <text evidence="3">The sequence shown here is derived from an EMBL/GenBank/DDBJ whole genome shotgun (WGS) entry which is preliminary data.</text>
</comment>
<gene>
    <name evidence="3" type="ORF">IBL28_03510</name>
</gene>
<reference evidence="3 4" key="1">
    <citation type="submission" date="2020-09" db="EMBL/GenBank/DDBJ databases">
        <title>Sinomicrobium weinanense sp. nov., a halophilic bacteria isolated from saline-alkali soil.</title>
        <authorList>
            <person name="Wu P."/>
            <person name="Ren H."/>
            <person name="Mei Y."/>
            <person name="Liang Y."/>
            <person name="Chen Z."/>
        </authorList>
    </citation>
    <scope>NUCLEOTIDE SEQUENCE [LARGE SCALE GENOMIC DNA]</scope>
    <source>
        <strain evidence="3 4">FJxs</strain>
    </source>
</reference>
<evidence type="ECO:0000313" key="3">
    <source>
        <dbReference type="EMBL" id="MBC9795021.1"/>
    </source>
</evidence>
<dbReference type="Pfam" id="PF06580">
    <property type="entry name" value="His_kinase"/>
    <property type="match status" value="1"/>
</dbReference>
<dbReference type="PANTHER" id="PTHR34220">
    <property type="entry name" value="SENSOR HISTIDINE KINASE YPDA"/>
    <property type="match status" value="1"/>
</dbReference>
<dbReference type="Gene3D" id="3.30.565.10">
    <property type="entry name" value="Histidine kinase-like ATPase, C-terminal domain"/>
    <property type="match status" value="1"/>
</dbReference>
<evidence type="ECO:0000256" key="1">
    <source>
        <dbReference type="SAM" id="Phobius"/>
    </source>
</evidence>
<dbReference type="InterPro" id="IPR050640">
    <property type="entry name" value="Bact_2-comp_sensor_kinase"/>
</dbReference>
<protein>
    <submittedName>
        <fullName evidence="3">Sensor histidine kinase</fullName>
    </submittedName>
</protein>
<organism evidence="3 4">
    <name type="scientific">Sinomicrobium weinanense</name>
    <dbReference type="NCBI Taxonomy" id="2842200"/>
    <lineage>
        <taxon>Bacteria</taxon>
        <taxon>Pseudomonadati</taxon>
        <taxon>Bacteroidota</taxon>
        <taxon>Flavobacteriia</taxon>
        <taxon>Flavobacteriales</taxon>
        <taxon>Flavobacteriaceae</taxon>
        <taxon>Sinomicrobium</taxon>
    </lineage>
</organism>
<keyword evidence="4" id="KW-1185">Reference proteome</keyword>
<dbReference type="PANTHER" id="PTHR34220:SF7">
    <property type="entry name" value="SENSOR HISTIDINE KINASE YPDA"/>
    <property type="match status" value="1"/>
</dbReference>
<evidence type="ECO:0000259" key="2">
    <source>
        <dbReference type="Pfam" id="PF06580"/>
    </source>
</evidence>
<accession>A0A926JPT6</accession>
<dbReference type="AlphaFoldDB" id="A0A926JPT6"/>
<keyword evidence="3" id="KW-0418">Kinase</keyword>
<sequence length="308" mass="35536">MIKNDSLAPEVTVPMETDSIYARTHKGEDIMPGPPFMIRRRFLRHGAENVEIQIPPEFNTWKMRFIMSLRAAGVLGMYFVIGAAIKIYMEWKRGEAIRNQVQSEKITSELQFLKAQLNPHFLFNSLNSIYSLSVKKSNDTPEAVITLSDLMRYMLYEANREYVPLARELEYIKNYIKLQRLRLSNGEQVTLNIYGDEKDKKIQPLLFISFIENAFKYGTDYTGKTVVRTVITIKEDSIHFYIKNIIGRHKKDSESSGVGLQNIKNRLELLYPDSHKLDIEDDGEHFTVSLTLKFTGHETAESISFHAG</sequence>
<evidence type="ECO:0000313" key="4">
    <source>
        <dbReference type="Proteomes" id="UP000653730"/>
    </source>
</evidence>
<dbReference type="GO" id="GO:0016020">
    <property type="term" value="C:membrane"/>
    <property type="evidence" value="ECO:0007669"/>
    <property type="project" value="InterPro"/>
</dbReference>
<feature type="transmembrane region" description="Helical" evidence="1">
    <location>
        <begin position="65"/>
        <end position="88"/>
    </location>
</feature>
<keyword evidence="1" id="KW-0472">Membrane</keyword>
<dbReference type="SUPFAM" id="SSF55874">
    <property type="entry name" value="ATPase domain of HSP90 chaperone/DNA topoisomerase II/histidine kinase"/>
    <property type="match status" value="1"/>
</dbReference>
<proteinExistence type="predicted"/>